<dbReference type="EMBL" id="QOKW01000008">
    <property type="protein sequence ID" value="KAA0680762.1"/>
    <property type="molecule type" value="Genomic_DNA"/>
</dbReference>
<organism evidence="5 6">
    <name type="scientific">Roseomonas genomospecies 6</name>
    <dbReference type="NCBI Taxonomy" id="214106"/>
    <lineage>
        <taxon>Bacteria</taxon>
        <taxon>Pseudomonadati</taxon>
        <taxon>Pseudomonadota</taxon>
        <taxon>Alphaproteobacteria</taxon>
        <taxon>Acetobacterales</taxon>
        <taxon>Roseomonadaceae</taxon>
        <taxon>Roseomonas</taxon>
    </lineage>
</organism>
<reference evidence="5 6" key="1">
    <citation type="submission" date="2018-07" db="EMBL/GenBank/DDBJ databases">
        <title>Genome sequence of Azospirillum sp. ATCC 49961.</title>
        <authorList>
            <person name="Sant'Anna F.H."/>
            <person name="Baldani J.I."/>
            <person name="Zilli J.E."/>
            <person name="Reis V.M."/>
            <person name="Hartmann A."/>
            <person name="Cruz L."/>
            <person name="de Souza E.M."/>
            <person name="de Oliveira Pedrosa F."/>
            <person name="Passaglia L.M.P."/>
        </authorList>
    </citation>
    <scope>NUCLEOTIDE SEQUENCE [LARGE SCALE GENOMIC DNA]</scope>
    <source>
        <strain evidence="5 6">ATCC 49961</strain>
    </source>
</reference>
<comment type="caution">
    <text evidence="5">The sequence shown here is derived from an EMBL/GenBank/DDBJ whole genome shotgun (WGS) entry which is preliminary data.</text>
</comment>
<keyword evidence="1 2" id="KW-0597">Phosphoprotein</keyword>
<dbReference type="SMART" id="SM00448">
    <property type="entry name" value="REC"/>
    <property type="match status" value="1"/>
</dbReference>
<dbReference type="Proteomes" id="UP000480854">
    <property type="component" value="Unassembled WGS sequence"/>
</dbReference>
<evidence type="ECO:0000256" key="1">
    <source>
        <dbReference type="ARBA" id="ARBA00022553"/>
    </source>
</evidence>
<dbReference type="AlphaFoldDB" id="A0A9W7NJW4"/>
<evidence type="ECO:0000259" key="4">
    <source>
        <dbReference type="PROSITE" id="PS50110"/>
    </source>
</evidence>
<dbReference type="PANTHER" id="PTHR44591">
    <property type="entry name" value="STRESS RESPONSE REGULATOR PROTEIN 1"/>
    <property type="match status" value="1"/>
</dbReference>
<feature type="domain" description="Response regulatory" evidence="4">
    <location>
        <begin position="34"/>
        <end position="151"/>
    </location>
</feature>
<accession>A0A9W7NJW4</accession>
<dbReference type="InterPro" id="IPR011006">
    <property type="entry name" value="CheY-like_superfamily"/>
</dbReference>
<name>A0A9W7NJW4_9PROT</name>
<evidence type="ECO:0000256" key="2">
    <source>
        <dbReference type="PROSITE-ProRule" id="PRU00169"/>
    </source>
</evidence>
<evidence type="ECO:0000256" key="3">
    <source>
        <dbReference type="SAM" id="MobiDB-lite"/>
    </source>
</evidence>
<feature type="compositionally biased region" description="Pro residues" evidence="3">
    <location>
        <begin position="1"/>
        <end position="11"/>
    </location>
</feature>
<dbReference type="InterPro" id="IPR001789">
    <property type="entry name" value="Sig_transdc_resp-reg_receiver"/>
</dbReference>
<feature type="modified residue" description="4-aspartylphosphate" evidence="2">
    <location>
        <position position="84"/>
    </location>
</feature>
<dbReference type="RefSeq" id="WP_149469336.1">
    <property type="nucleotide sequence ID" value="NZ_QOKW01000008.1"/>
</dbReference>
<dbReference type="OrthoDB" id="9800897at2"/>
<gene>
    <name evidence="5" type="ORF">DS843_13085</name>
</gene>
<dbReference type="PANTHER" id="PTHR44591:SF25">
    <property type="entry name" value="CHEMOTAXIS TWO-COMPONENT RESPONSE REGULATOR"/>
    <property type="match status" value="1"/>
</dbReference>
<dbReference type="GO" id="GO:0000160">
    <property type="term" value="P:phosphorelay signal transduction system"/>
    <property type="evidence" value="ECO:0007669"/>
    <property type="project" value="InterPro"/>
</dbReference>
<sequence>MSPSTTPPVPTGPTGIGPTGIGSDAHVRAHPPKRLLIVDDAALIRAYYRQALEQPGGYTVDEAFNGIEALEKALSGPYDLILVDVNMPKMDGLTFVRTLRTTEEIACLPVMMTSTLNRDKDIAAARAVGVNLYLVKPISVDDLRLFAAIMTGATEP</sequence>
<dbReference type="SUPFAM" id="SSF52172">
    <property type="entry name" value="CheY-like"/>
    <property type="match status" value="1"/>
</dbReference>
<dbReference type="Gene3D" id="3.40.50.2300">
    <property type="match status" value="1"/>
</dbReference>
<evidence type="ECO:0000313" key="5">
    <source>
        <dbReference type="EMBL" id="KAA0680762.1"/>
    </source>
</evidence>
<proteinExistence type="predicted"/>
<dbReference type="PROSITE" id="PS50110">
    <property type="entry name" value="RESPONSE_REGULATORY"/>
    <property type="match status" value="1"/>
</dbReference>
<protein>
    <submittedName>
        <fullName evidence="5">Response regulator</fullName>
    </submittedName>
</protein>
<feature type="region of interest" description="Disordered" evidence="3">
    <location>
        <begin position="1"/>
        <end position="24"/>
    </location>
</feature>
<dbReference type="InterPro" id="IPR050595">
    <property type="entry name" value="Bact_response_regulator"/>
</dbReference>
<dbReference type="Pfam" id="PF00072">
    <property type="entry name" value="Response_reg"/>
    <property type="match status" value="1"/>
</dbReference>
<keyword evidence="6" id="KW-1185">Reference proteome</keyword>
<evidence type="ECO:0000313" key="6">
    <source>
        <dbReference type="Proteomes" id="UP000480854"/>
    </source>
</evidence>